<evidence type="ECO:0000313" key="6">
    <source>
        <dbReference type="EMBL" id="RII00421.1"/>
    </source>
</evidence>
<dbReference type="GO" id="GO:0051539">
    <property type="term" value="F:4 iron, 4 sulfur cluster binding"/>
    <property type="evidence" value="ECO:0007669"/>
    <property type="project" value="UniProtKB-KW"/>
</dbReference>
<gene>
    <name evidence="6" type="ORF">B9J77_02765</name>
</gene>
<keyword evidence="4" id="KW-0411">Iron-sulfur</keyword>
<dbReference type="InterPro" id="IPR007160">
    <property type="entry name" value="DUF362"/>
</dbReference>
<sequence length="379" mass="41190">MKAKVSIVRCRDYNEKDVRGAVRQALTLIGGLGEIVKKGSRILVKPNMLSAKPPESGVDTHPAVVQAVVELLKEEGAEVLIGDSPGGIIKNGLSYYWEISGYKKISEMTGAKLVSLEENSREISVPHGVIYQKLYIPAVALEVDAIITLPKLKTHDLTLYTGAVKNLMGLIPGLGKAEIHKRCPKPDDFGEALADIFSVMKPVMAILDAVVGMEGNGPVHGKLRDIGVILASKDSVALDTIAQAMIGLAPFDVPTTKAATKRSLGVSGLKEIEVLGESLEEVSIDDFILPLSARLTRRIPGPILSLIARQVMVKPVPLRKKCTRCLICRENCPVDAISLTDGYPRINYHKCILCLCCRELCPEDAISIRKSLLARRIFR</sequence>
<dbReference type="Gene3D" id="3.30.70.20">
    <property type="match status" value="1"/>
</dbReference>
<dbReference type="EMBL" id="NDHY01000004">
    <property type="protein sequence ID" value="RII00421.1"/>
    <property type="molecule type" value="Genomic_DNA"/>
</dbReference>
<dbReference type="PANTHER" id="PTHR24960">
    <property type="entry name" value="PHOTOSYSTEM I IRON-SULFUR CENTER-RELATED"/>
    <property type="match status" value="1"/>
</dbReference>
<dbReference type="InterPro" id="IPR017900">
    <property type="entry name" value="4Fe4S_Fe_S_CS"/>
</dbReference>
<dbReference type="GO" id="GO:0046872">
    <property type="term" value="F:metal ion binding"/>
    <property type="evidence" value="ECO:0007669"/>
    <property type="project" value="UniProtKB-KW"/>
</dbReference>
<evidence type="ECO:0000256" key="4">
    <source>
        <dbReference type="ARBA" id="ARBA00023014"/>
    </source>
</evidence>
<name>A0A399FW79_UNCN2</name>
<evidence type="ECO:0000259" key="5">
    <source>
        <dbReference type="PROSITE" id="PS51379"/>
    </source>
</evidence>
<keyword evidence="1" id="KW-0004">4Fe-4S</keyword>
<dbReference type="PANTHER" id="PTHR24960:SF76">
    <property type="entry name" value="4FE-4S FERREDOXIN-TYPE DOMAIN-CONTAINING PROTEIN"/>
    <property type="match status" value="1"/>
</dbReference>
<evidence type="ECO:0000256" key="1">
    <source>
        <dbReference type="ARBA" id="ARBA00022485"/>
    </source>
</evidence>
<dbReference type="AlphaFoldDB" id="A0A399FW79"/>
<evidence type="ECO:0000256" key="2">
    <source>
        <dbReference type="ARBA" id="ARBA00022723"/>
    </source>
</evidence>
<organism evidence="6 7">
    <name type="scientific">candidate division NPL-UPA2 bacterium Unc8</name>
    <dbReference type="NCBI Taxonomy" id="1980939"/>
    <lineage>
        <taxon>Bacteria</taxon>
    </lineage>
</organism>
<evidence type="ECO:0000256" key="3">
    <source>
        <dbReference type="ARBA" id="ARBA00023004"/>
    </source>
</evidence>
<reference evidence="6 7" key="1">
    <citation type="submission" date="2018-08" db="EMBL/GenBank/DDBJ databases">
        <title>Draft genome of candidate division NPL-UPA2 bacterium Unc8 that adapted to ultra-basic serpentinizing groundwater.</title>
        <authorList>
            <person name="Ishii S."/>
            <person name="Suzuki S."/>
            <person name="Nealson K.H."/>
        </authorList>
    </citation>
    <scope>NUCLEOTIDE SEQUENCE [LARGE SCALE GENOMIC DNA]</scope>
    <source>
        <strain evidence="6">Unc8</strain>
    </source>
</reference>
<dbReference type="PROSITE" id="PS51379">
    <property type="entry name" value="4FE4S_FER_2"/>
    <property type="match status" value="2"/>
</dbReference>
<dbReference type="InterPro" id="IPR017896">
    <property type="entry name" value="4Fe4S_Fe-S-bd"/>
</dbReference>
<feature type="domain" description="4Fe-4S ferredoxin-type" evidence="5">
    <location>
        <begin position="313"/>
        <end position="341"/>
    </location>
</feature>
<keyword evidence="3" id="KW-0408">Iron</keyword>
<dbReference type="Proteomes" id="UP000266287">
    <property type="component" value="Unassembled WGS sequence"/>
</dbReference>
<proteinExistence type="predicted"/>
<keyword evidence="2" id="KW-0479">Metal-binding</keyword>
<dbReference type="Pfam" id="PF00037">
    <property type="entry name" value="Fer4"/>
    <property type="match status" value="1"/>
</dbReference>
<feature type="domain" description="4Fe-4S ferredoxin-type" evidence="5">
    <location>
        <begin position="342"/>
        <end position="371"/>
    </location>
</feature>
<evidence type="ECO:0000313" key="7">
    <source>
        <dbReference type="Proteomes" id="UP000266287"/>
    </source>
</evidence>
<dbReference type="PROSITE" id="PS00198">
    <property type="entry name" value="4FE4S_FER_1"/>
    <property type="match status" value="1"/>
</dbReference>
<protein>
    <submittedName>
        <fullName evidence="6">DUF362 domain-containing protein</fullName>
    </submittedName>
</protein>
<comment type="caution">
    <text evidence="6">The sequence shown here is derived from an EMBL/GenBank/DDBJ whole genome shotgun (WGS) entry which is preliminary data.</text>
</comment>
<dbReference type="SUPFAM" id="SSF54862">
    <property type="entry name" value="4Fe-4S ferredoxins"/>
    <property type="match status" value="1"/>
</dbReference>
<dbReference type="InterPro" id="IPR050157">
    <property type="entry name" value="PSI_iron-sulfur_center"/>
</dbReference>
<dbReference type="Pfam" id="PF04015">
    <property type="entry name" value="DUF362"/>
    <property type="match status" value="1"/>
</dbReference>
<accession>A0A399FW79</accession>